<evidence type="ECO:0000256" key="1">
    <source>
        <dbReference type="SAM" id="Phobius"/>
    </source>
</evidence>
<protein>
    <submittedName>
        <fullName evidence="2">Uncharacterized protein</fullName>
    </submittedName>
</protein>
<keyword evidence="1" id="KW-0472">Membrane</keyword>
<dbReference type="Proteomes" id="UP000289821">
    <property type="component" value="Unassembled WGS sequence"/>
</dbReference>
<keyword evidence="1" id="KW-0812">Transmembrane</keyword>
<dbReference type="OrthoDB" id="1453828at2"/>
<gene>
    <name evidence="2" type="ORF">DSM04_10535</name>
</gene>
<name>A0A4Q0NTB4_9FLAO</name>
<dbReference type="EMBL" id="QOVI01000005">
    <property type="protein sequence ID" value="RXG13058.1"/>
    <property type="molecule type" value="Genomic_DNA"/>
</dbReference>
<dbReference type="RefSeq" id="WP_128761849.1">
    <property type="nucleotide sequence ID" value="NZ_QOVI01000005.1"/>
</dbReference>
<keyword evidence="3" id="KW-1185">Reference proteome</keyword>
<accession>A0A4Q0NTB4</accession>
<organism evidence="2 3">
    <name type="scientific">Leeuwenhoekiella aestuarii</name>
    <dbReference type="NCBI Taxonomy" id="2249426"/>
    <lineage>
        <taxon>Bacteria</taxon>
        <taxon>Pseudomonadati</taxon>
        <taxon>Bacteroidota</taxon>
        <taxon>Flavobacteriia</taxon>
        <taxon>Flavobacteriales</taxon>
        <taxon>Flavobacteriaceae</taxon>
        <taxon>Leeuwenhoekiella</taxon>
    </lineage>
</organism>
<evidence type="ECO:0000313" key="3">
    <source>
        <dbReference type="Proteomes" id="UP000289821"/>
    </source>
</evidence>
<keyword evidence="1" id="KW-1133">Transmembrane helix</keyword>
<comment type="caution">
    <text evidence="2">The sequence shown here is derived from an EMBL/GenBank/DDBJ whole genome shotgun (WGS) entry which is preliminary data.</text>
</comment>
<reference evidence="2 3" key="1">
    <citation type="submission" date="2018-07" db="EMBL/GenBank/DDBJ databases">
        <title>Leeuwenhoekiella genomics.</title>
        <authorList>
            <person name="Tahon G."/>
            <person name="Willems A."/>
        </authorList>
    </citation>
    <scope>NUCLEOTIDE SEQUENCE [LARGE SCALE GENOMIC DNA]</scope>
    <source>
        <strain evidence="2 3">R-50232</strain>
    </source>
</reference>
<evidence type="ECO:0000313" key="2">
    <source>
        <dbReference type="EMBL" id="RXG13058.1"/>
    </source>
</evidence>
<feature type="transmembrane region" description="Helical" evidence="1">
    <location>
        <begin position="12"/>
        <end position="29"/>
    </location>
</feature>
<sequence>MLDFIPENLQSIIIVIVLAVLFLAVMANNKRNQSKLRKHRKRSFKADYIERKKALEREEQEKAK</sequence>
<dbReference type="AlphaFoldDB" id="A0A4Q0NTB4"/>
<proteinExistence type="predicted"/>